<sequence>MWIGLCTIPILLLATGVRSYDPTLMDQCFAKSTYQECVNKNAPKCSAIPQKLFKECCPPSGILNAHRWPTAKTGSGCPKPNQPEKPHGGCGSVSPRTINAVLNNTNPNAKTSPERIMKGVARVNLRIHLLRDIESDQTSSGLPGHKEKKC</sequence>
<evidence type="ECO:0000313" key="3">
    <source>
        <dbReference type="EMBL" id="POW10383.1"/>
    </source>
</evidence>
<proteinExistence type="predicted"/>
<feature type="signal peptide" evidence="2">
    <location>
        <begin position="1"/>
        <end position="19"/>
    </location>
</feature>
<dbReference type="OrthoDB" id="10547084at2759"/>
<reference evidence="4" key="3">
    <citation type="journal article" date="2018" name="Mol. Plant Microbe Interact.">
        <title>Genome sequence resources for the wheat stripe rust pathogen (Puccinia striiformis f. sp. tritici) and the barley stripe rust pathogen (Puccinia striiformis f. sp. hordei).</title>
        <authorList>
            <person name="Xia C."/>
            <person name="Wang M."/>
            <person name="Yin C."/>
            <person name="Cornejo O.E."/>
            <person name="Hulbert S.H."/>
            <person name="Chen X."/>
        </authorList>
    </citation>
    <scope>NUCLEOTIDE SEQUENCE [LARGE SCALE GENOMIC DNA]</scope>
    <source>
        <strain evidence="4">93TX-2</strain>
    </source>
</reference>
<organism evidence="3 4">
    <name type="scientific">Puccinia striiformis</name>
    <dbReference type="NCBI Taxonomy" id="27350"/>
    <lineage>
        <taxon>Eukaryota</taxon>
        <taxon>Fungi</taxon>
        <taxon>Dikarya</taxon>
        <taxon>Basidiomycota</taxon>
        <taxon>Pucciniomycotina</taxon>
        <taxon>Pucciniomycetes</taxon>
        <taxon>Pucciniales</taxon>
        <taxon>Pucciniaceae</taxon>
        <taxon>Puccinia</taxon>
    </lineage>
</organism>
<dbReference type="VEuPathDB" id="FungiDB:PSTT_08689"/>
<name>A0A2S4VLJ8_9BASI</name>
<evidence type="ECO:0000256" key="2">
    <source>
        <dbReference type="SAM" id="SignalP"/>
    </source>
</evidence>
<comment type="caution">
    <text evidence="3">The sequence shown here is derived from an EMBL/GenBank/DDBJ whole genome shotgun (WGS) entry which is preliminary data.</text>
</comment>
<dbReference type="AlphaFoldDB" id="A0A2S4VLJ8"/>
<reference evidence="4" key="2">
    <citation type="journal article" date="2018" name="BMC Genomics">
        <title>Genomic insights into host adaptation between the wheat stripe rust pathogen (Puccinia striiformis f. sp. tritici) and the barley stripe rust pathogen (Puccinia striiformis f. sp. hordei).</title>
        <authorList>
            <person name="Xia C."/>
            <person name="Wang M."/>
            <person name="Yin C."/>
            <person name="Cornejo O.E."/>
            <person name="Hulbert S.H."/>
            <person name="Chen X."/>
        </authorList>
    </citation>
    <scope>NUCLEOTIDE SEQUENCE [LARGE SCALE GENOMIC DNA]</scope>
    <source>
        <strain evidence="4">93TX-2</strain>
    </source>
</reference>
<keyword evidence="2" id="KW-0732">Signal</keyword>
<dbReference type="EMBL" id="PKSM01000119">
    <property type="protein sequence ID" value="POW10383.1"/>
    <property type="molecule type" value="Genomic_DNA"/>
</dbReference>
<evidence type="ECO:0000313" key="4">
    <source>
        <dbReference type="Proteomes" id="UP000238274"/>
    </source>
</evidence>
<accession>A0A2S4VLJ8</accession>
<dbReference type="VEuPathDB" id="FungiDB:PSHT_08807"/>
<feature type="region of interest" description="Disordered" evidence="1">
    <location>
        <begin position="73"/>
        <end position="96"/>
    </location>
</feature>
<protein>
    <submittedName>
        <fullName evidence="3">Uncharacterized protein</fullName>
    </submittedName>
</protein>
<dbReference type="Proteomes" id="UP000238274">
    <property type="component" value="Unassembled WGS sequence"/>
</dbReference>
<feature type="chain" id="PRO_5015751774" evidence="2">
    <location>
        <begin position="20"/>
        <end position="150"/>
    </location>
</feature>
<evidence type="ECO:0000256" key="1">
    <source>
        <dbReference type="SAM" id="MobiDB-lite"/>
    </source>
</evidence>
<gene>
    <name evidence="3" type="ORF">PSHT_08807</name>
</gene>
<keyword evidence="4" id="KW-1185">Reference proteome</keyword>
<reference evidence="3 4" key="1">
    <citation type="submission" date="2017-12" db="EMBL/GenBank/DDBJ databases">
        <title>Gene loss provides genomic basis for host adaptation in cereal stripe rust fungi.</title>
        <authorList>
            <person name="Xia C."/>
        </authorList>
    </citation>
    <scope>NUCLEOTIDE SEQUENCE [LARGE SCALE GENOMIC DNA]</scope>
    <source>
        <strain evidence="3 4">93TX-2</strain>
    </source>
</reference>